<dbReference type="PANTHER" id="PTHR19957">
    <property type="entry name" value="SYNTAXIN"/>
    <property type="match status" value="1"/>
</dbReference>
<dbReference type="GO" id="GO:0006906">
    <property type="term" value="P:vesicle fusion"/>
    <property type="evidence" value="ECO:0007669"/>
    <property type="project" value="TreeGrafter"/>
</dbReference>
<dbReference type="GO" id="GO:0048278">
    <property type="term" value="P:vesicle docking"/>
    <property type="evidence" value="ECO:0007669"/>
    <property type="project" value="TreeGrafter"/>
</dbReference>
<feature type="domain" description="T-SNARE coiled-coil homology" evidence="4">
    <location>
        <begin position="4"/>
        <end position="53"/>
    </location>
</feature>
<dbReference type="GO" id="GO:0031201">
    <property type="term" value="C:SNARE complex"/>
    <property type="evidence" value="ECO:0007669"/>
    <property type="project" value="TreeGrafter"/>
</dbReference>
<dbReference type="InterPro" id="IPR010989">
    <property type="entry name" value="SNARE"/>
</dbReference>
<dbReference type="InterPro" id="IPR006012">
    <property type="entry name" value="Syntaxin/epimorphin_CS"/>
</dbReference>
<dbReference type="InterPro" id="IPR000727">
    <property type="entry name" value="T_SNARE_dom"/>
</dbReference>
<organism evidence="5">
    <name type="scientific">Opuntia streptacantha</name>
    <name type="common">Prickly pear cactus</name>
    <name type="synonym">Opuntia cardona</name>
    <dbReference type="NCBI Taxonomy" id="393608"/>
    <lineage>
        <taxon>Eukaryota</taxon>
        <taxon>Viridiplantae</taxon>
        <taxon>Streptophyta</taxon>
        <taxon>Embryophyta</taxon>
        <taxon>Tracheophyta</taxon>
        <taxon>Spermatophyta</taxon>
        <taxon>Magnoliopsida</taxon>
        <taxon>eudicotyledons</taxon>
        <taxon>Gunneridae</taxon>
        <taxon>Pentapetalae</taxon>
        <taxon>Caryophyllales</taxon>
        <taxon>Cactineae</taxon>
        <taxon>Cactaceae</taxon>
        <taxon>Opuntioideae</taxon>
        <taxon>Opuntia</taxon>
    </lineage>
</organism>
<evidence type="ECO:0000256" key="2">
    <source>
        <dbReference type="ARBA" id="ARBA00009063"/>
    </source>
</evidence>
<dbReference type="InterPro" id="IPR045242">
    <property type="entry name" value="Syntaxin"/>
</dbReference>
<dbReference type="GO" id="GO:0006887">
    <property type="term" value="P:exocytosis"/>
    <property type="evidence" value="ECO:0007669"/>
    <property type="project" value="TreeGrafter"/>
</dbReference>
<dbReference type="Gene3D" id="1.20.5.110">
    <property type="match status" value="1"/>
</dbReference>
<comment type="subcellular location">
    <subcellularLocation>
        <location evidence="1">Membrane</location>
        <topology evidence="1">Single-pass type IV membrane protein</topology>
    </subcellularLocation>
</comment>
<reference evidence="5" key="1">
    <citation type="journal article" date="2013" name="J. Plant Res.">
        <title>Effect of fungi and light on seed germination of three Opuntia species from semiarid lands of central Mexico.</title>
        <authorList>
            <person name="Delgado-Sanchez P."/>
            <person name="Jimenez-Bremont J.F."/>
            <person name="Guerrero-Gonzalez Mde L."/>
            <person name="Flores J."/>
        </authorList>
    </citation>
    <scope>NUCLEOTIDE SEQUENCE</scope>
    <source>
        <tissue evidence="5">Cladode</tissue>
    </source>
</reference>
<dbReference type="PROSITE" id="PS00914">
    <property type="entry name" value="SYNTAXIN"/>
    <property type="match status" value="1"/>
</dbReference>
<dbReference type="SUPFAM" id="SSF47661">
    <property type="entry name" value="t-snare proteins"/>
    <property type="match status" value="1"/>
</dbReference>
<dbReference type="GO" id="GO:0005484">
    <property type="term" value="F:SNAP receptor activity"/>
    <property type="evidence" value="ECO:0007669"/>
    <property type="project" value="InterPro"/>
</dbReference>
<dbReference type="GO" id="GO:0006886">
    <property type="term" value="P:intracellular protein transport"/>
    <property type="evidence" value="ECO:0007669"/>
    <property type="project" value="InterPro"/>
</dbReference>
<dbReference type="GO" id="GO:0005886">
    <property type="term" value="C:plasma membrane"/>
    <property type="evidence" value="ECO:0007669"/>
    <property type="project" value="TreeGrafter"/>
</dbReference>
<comment type="similarity">
    <text evidence="2">Belongs to the syntaxin family.</text>
</comment>
<dbReference type="CDD" id="cd15848">
    <property type="entry name" value="SNARE_syntaxin1-like"/>
    <property type="match status" value="1"/>
</dbReference>
<evidence type="ECO:0000259" key="4">
    <source>
        <dbReference type="PROSITE" id="PS50192"/>
    </source>
</evidence>
<dbReference type="GO" id="GO:0012505">
    <property type="term" value="C:endomembrane system"/>
    <property type="evidence" value="ECO:0007669"/>
    <property type="project" value="TreeGrafter"/>
</dbReference>
<dbReference type="PANTHER" id="PTHR19957:SF307">
    <property type="entry name" value="PROTEIN SSO1-RELATED"/>
    <property type="match status" value="1"/>
</dbReference>
<sequence length="123" mass="14189">MDTLAEIQERHDVVRDVERKLLELQQIFLDMAVLVNAQGELIDNIESQVKSSSFECSRSREFRKYSLAASKEPSEELAEMDVHCDHDPSYNCGCHCRGGSQALAKQEWCLTLPHLHLSYIFYR</sequence>
<name>A0A7C8ZXW8_OPUST</name>
<dbReference type="GO" id="GO:0000149">
    <property type="term" value="F:SNARE binding"/>
    <property type="evidence" value="ECO:0007669"/>
    <property type="project" value="TreeGrafter"/>
</dbReference>
<evidence type="ECO:0000256" key="1">
    <source>
        <dbReference type="ARBA" id="ARBA00004211"/>
    </source>
</evidence>
<keyword evidence="3" id="KW-0653">Protein transport</keyword>
<dbReference type="PROSITE" id="PS50192">
    <property type="entry name" value="T_SNARE"/>
    <property type="match status" value="1"/>
</dbReference>
<protein>
    <recommendedName>
        <fullName evidence="4">t-SNARE coiled-coil homology domain-containing protein</fullName>
    </recommendedName>
</protein>
<dbReference type="SMART" id="SM00397">
    <property type="entry name" value="t_SNARE"/>
    <property type="match status" value="1"/>
</dbReference>
<dbReference type="AlphaFoldDB" id="A0A7C8ZXW8"/>
<dbReference type="EMBL" id="GISG01180762">
    <property type="protein sequence ID" value="MBA4653776.1"/>
    <property type="molecule type" value="Transcribed_RNA"/>
</dbReference>
<evidence type="ECO:0000313" key="5">
    <source>
        <dbReference type="EMBL" id="MBA4653776.1"/>
    </source>
</evidence>
<keyword evidence="3" id="KW-0813">Transport</keyword>
<accession>A0A7C8ZXW8</accession>
<evidence type="ECO:0000256" key="3">
    <source>
        <dbReference type="ARBA" id="ARBA00022927"/>
    </source>
</evidence>
<reference evidence="5" key="2">
    <citation type="submission" date="2020-07" db="EMBL/GenBank/DDBJ databases">
        <authorList>
            <person name="Vera ALvarez R."/>
            <person name="Arias-Moreno D.M."/>
            <person name="Jimenez-Jacinto V."/>
            <person name="Jimenez-Bremont J.F."/>
            <person name="Swaminathan K."/>
            <person name="Moose S.P."/>
            <person name="Guerrero-Gonzalez M.L."/>
            <person name="Marino-Ramirez L."/>
            <person name="Landsman D."/>
            <person name="Rodriguez-Kessler M."/>
            <person name="Delgado-Sanchez P."/>
        </authorList>
    </citation>
    <scope>NUCLEOTIDE SEQUENCE</scope>
    <source>
        <tissue evidence="5">Cladode</tissue>
    </source>
</reference>
<proteinExistence type="inferred from homology"/>